<evidence type="ECO:0000259" key="12">
    <source>
        <dbReference type="Pfam" id="PF02737"/>
    </source>
</evidence>
<dbReference type="SUPFAM" id="SSF52096">
    <property type="entry name" value="ClpP/crotonase"/>
    <property type="match status" value="1"/>
</dbReference>
<evidence type="ECO:0000256" key="3">
    <source>
        <dbReference type="ARBA" id="ARBA00022832"/>
    </source>
</evidence>
<evidence type="ECO:0000256" key="7">
    <source>
        <dbReference type="ARBA" id="ARBA00023098"/>
    </source>
</evidence>
<dbReference type="Proteomes" id="UP000184076">
    <property type="component" value="Unassembled WGS sequence"/>
</dbReference>
<keyword evidence="7" id="KW-0443">Lipid metabolism</keyword>
<dbReference type="Gene3D" id="3.40.50.720">
    <property type="entry name" value="NAD(P)-binding Rossmann-like Domain"/>
    <property type="match status" value="1"/>
</dbReference>
<dbReference type="InterPro" id="IPR029045">
    <property type="entry name" value="ClpP/crotonase-like_dom_sf"/>
</dbReference>
<dbReference type="PANTHER" id="PTHR43612:SF3">
    <property type="entry name" value="TRIFUNCTIONAL ENZYME SUBUNIT ALPHA, MITOCHONDRIAL"/>
    <property type="match status" value="1"/>
</dbReference>
<evidence type="ECO:0000256" key="8">
    <source>
        <dbReference type="ARBA" id="ARBA00023239"/>
    </source>
</evidence>
<dbReference type="InterPro" id="IPR008927">
    <property type="entry name" value="6-PGluconate_DH-like_C_sf"/>
</dbReference>
<evidence type="ECO:0000256" key="5">
    <source>
        <dbReference type="ARBA" id="ARBA00023002"/>
    </source>
</evidence>
<comment type="similarity">
    <text evidence="2">In the central section; belongs to the 3-hydroxyacyl-CoA dehydrogenase family.</text>
</comment>
<sequence length="681" mass="74838">MGEPVTQFLVNFWNSPVGKIAIVTMDNGHDYKKPNVFSEAALQSLNEAINKVLAEGDVKGLMLTGKPYIFAAGADLTQVPFVTTFEQGYQIGKAGHTIMKRLMDLPFPTVAAYNGVALGGGLEIGLYCDYRTVAKSVPAMGFPECFIGLIPGWGGCTLATKLLGPEKALELIVFNALNQNRMINGPQAFEIGIADRLFDGAEFFDESLQFLVNIISGKEKVERPAPKTANLKAAVSKAKAFVDSKVHGAAPAPYRAIELIEGAVKWDIDQGFEEENKALGDLVKSRQCKCSIYAFDLVNRYAKKVKGIPDVKPKPVKKVGIIGAGLMASQLAQVFIYRLGVPVVMKDIKQEFVDKGVAYVRGEFQKMVEKGRMPEARARYLSSLVHGTLSYDDFADCDFVIEAVFERMDIKKQVFAEVEAVVSPECILATNTSSLSVTEMGSDLKHPQRVIGFHFFNPVAVLPLVEVIKTPQTDDQTLATAFDLAKKLKKTGVLVKDAPAFLVNRLLTKMLSDCLTMVDEGADFIQVDEALLALGMPMAPFDLLALVGFPVAYHVCETLNRAFGPERFPLNANFKKLIDAGINSIYVPGSKVKKVNPEVEKLWEKKGDKEFHPDEIRDRVLSNLAKEIDLILKEKVVDSSRDVDLAMIMGAGWPFFMGGITMYLDMAGITPKVLQKVFFSF</sequence>
<dbReference type="Pfam" id="PF00378">
    <property type="entry name" value="ECH_1"/>
    <property type="match status" value="1"/>
</dbReference>
<keyword evidence="3" id="KW-0276">Fatty acid metabolism</keyword>
<dbReference type="GO" id="GO:0016509">
    <property type="term" value="F:long-chain (3S)-3-hydroxyacyl-CoA dehydrogenase (NAD+) activity"/>
    <property type="evidence" value="ECO:0007669"/>
    <property type="project" value="TreeGrafter"/>
</dbReference>
<keyword evidence="6" id="KW-0520">NAD</keyword>
<dbReference type="AlphaFoldDB" id="A0A1M5HCN0"/>
<keyword evidence="9" id="KW-0511">Multifunctional enzyme</keyword>
<dbReference type="SUPFAM" id="SSF48179">
    <property type="entry name" value="6-phosphogluconate dehydrogenase C-terminal domain-like"/>
    <property type="match status" value="2"/>
</dbReference>
<organism evidence="13 14">
    <name type="scientific">Desulfacinum infernum DSM 9756</name>
    <dbReference type="NCBI Taxonomy" id="1121391"/>
    <lineage>
        <taxon>Bacteria</taxon>
        <taxon>Pseudomonadati</taxon>
        <taxon>Thermodesulfobacteriota</taxon>
        <taxon>Syntrophobacteria</taxon>
        <taxon>Syntrophobacterales</taxon>
        <taxon>Syntrophobacteraceae</taxon>
        <taxon>Desulfacinum</taxon>
    </lineage>
</organism>
<evidence type="ECO:0000256" key="2">
    <source>
        <dbReference type="ARBA" id="ARBA00007005"/>
    </source>
</evidence>
<comment type="catalytic activity">
    <reaction evidence="10">
        <text>a (3S)-3-hydroxyacyl-CoA + NAD(+) = a 3-oxoacyl-CoA + NADH + H(+)</text>
        <dbReference type="Rhea" id="RHEA:22432"/>
        <dbReference type="ChEBI" id="CHEBI:15378"/>
        <dbReference type="ChEBI" id="CHEBI:57318"/>
        <dbReference type="ChEBI" id="CHEBI:57540"/>
        <dbReference type="ChEBI" id="CHEBI:57945"/>
        <dbReference type="ChEBI" id="CHEBI:90726"/>
        <dbReference type="EC" id="1.1.1.35"/>
    </reaction>
</comment>
<dbReference type="GO" id="GO:0070403">
    <property type="term" value="F:NAD+ binding"/>
    <property type="evidence" value="ECO:0007669"/>
    <property type="project" value="InterPro"/>
</dbReference>
<dbReference type="GO" id="GO:0004300">
    <property type="term" value="F:enoyl-CoA hydratase activity"/>
    <property type="evidence" value="ECO:0007669"/>
    <property type="project" value="TreeGrafter"/>
</dbReference>
<keyword evidence="8" id="KW-0456">Lyase</keyword>
<proteinExistence type="inferred from homology"/>
<evidence type="ECO:0000256" key="4">
    <source>
        <dbReference type="ARBA" id="ARBA00022963"/>
    </source>
</evidence>
<comment type="pathway">
    <text evidence="1">Lipid metabolism; fatty acid beta-oxidation.</text>
</comment>
<dbReference type="InterPro" id="IPR006108">
    <property type="entry name" value="3HC_DH_C"/>
</dbReference>
<evidence type="ECO:0000313" key="13">
    <source>
        <dbReference type="EMBL" id="SHG13720.1"/>
    </source>
</evidence>
<dbReference type="CDD" id="cd06558">
    <property type="entry name" value="crotonase-like"/>
    <property type="match status" value="1"/>
</dbReference>
<name>A0A1M5HCN0_9BACT</name>
<dbReference type="Pfam" id="PF00725">
    <property type="entry name" value="3HCDH"/>
    <property type="match status" value="1"/>
</dbReference>
<dbReference type="SUPFAM" id="SSF51735">
    <property type="entry name" value="NAD(P)-binding Rossmann-fold domains"/>
    <property type="match status" value="1"/>
</dbReference>
<dbReference type="InterPro" id="IPR006176">
    <property type="entry name" value="3-OHacyl-CoA_DH_NAD-bd"/>
</dbReference>
<dbReference type="Gene3D" id="3.90.226.10">
    <property type="entry name" value="2-enoyl-CoA Hydratase, Chain A, domain 1"/>
    <property type="match status" value="1"/>
</dbReference>
<evidence type="ECO:0000256" key="6">
    <source>
        <dbReference type="ARBA" id="ARBA00023027"/>
    </source>
</evidence>
<dbReference type="InterPro" id="IPR050136">
    <property type="entry name" value="FA_oxidation_alpha_subunit"/>
</dbReference>
<keyword evidence="4" id="KW-0442">Lipid degradation</keyword>
<dbReference type="STRING" id="1121391.SAMN02745206_03331"/>
<dbReference type="GO" id="GO:0006635">
    <property type="term" value="P:fatty acid beta-oxidation"/>
    <property type="evidence" value="ECO:0007669"/>
    <property type="project" value="UniProtKB-UniPathway"/>
</dbReference>
<dbReference type="PANTHER" id="PTHR43612">
    <property type="entry name" value="TRIFUNCTIONAL ENZYME SUBUNIT ALPHA"/>
    <property type="match status" value="1"/>
</dbReference>
<dbReference type="Pfam" id="PF02737">
    <property type="entry name" value="3HCDH_N"/>
    <property type="match status" value="1"/>
</dbReference>
<accession>A0A1M5HCN0</accession>
<keyword evidence="14" id="KW-1185">Reference proteome</keyword>
<dbReference type="Gene3D" id="1.10.1040.50">
    <property type="match status" value="1"/>
</dbReference>
<keyword evidence="5" id="KW-0560">Oxidoreductase</keyword>
<dbReference type="UniPathway" id="UPA00659"/>
<evidence type="ECO:0000313" key="14">
    <source>
        <dbReference type="Proteomes" id="UP000184076"/>
    </source>
</evidence>
<dbReference type="InterPro" id="IPR001753">
    <property type="entry name" value="Enoyl-CoA_hydra/iso"/>
</dbReference>
<dbReference type="EMBL" id="FQVB01000044">
    <property type="protein sequence ID" value="SHG13720.1"/>
    <property type="molecule type" value="Genomic_DNA"/>
</dbReference>
<evidence type="ECO:0000256" key="1">
    <source>
        <dbReference type="ARBA" id="ARBA00005005"/>
    </source>
</evidence>
<dbReference type="OrthoDB" id="9771883at2"/>
<dbReference type="FunFam" id="3.40.50.720:FF:000009">
    <property type="entry name" value="Fatty oxidation complex, alpha subunit"/>
    <property type="match status" value="1"/>
</dbReference>
<feature type="domain" description="3-hydroxyacyl-CoA dehydrogenase C-terminal" evidence="11">
    <location>
        <begin position="501"/>
        <end position="581"/>
    </location>
</feature>
<dbReference type="InterPro" id="IPR036291">
    <property type="entry name" value="NAD(P)-bd_dom_sf"/>
</dbReference>
<feature type="domain" description="3-hydroxyacyl-CoA dehydrogenase NAD binding" evidence="12">
    <location>
        <begin position="318"/>
        <end position="497"/>
    </location>
</feature>
<evidence type="ECO:0000256" key="9">
    <source>
        <dbReference type="ARBA" id="ARBA00023268"/>
    </source>
</evidence>
<evidence type="ECO:0000259" key="11">
    <source>
        <dbReference type="Pfam" id="PF00725"/>
    </source>
</evidence>
<evidence type="ECO:0000256" key="10">
    <source>
        <dbReference type="ARBA" id="ARBA00049556"/>
    </source>
</evidence>
<dbReference type="RefSeq" id="WP_073041507.1">
    <property type="nucleotide sequence ID" value="NZ_FQVB01000044.1"/>
</dbReference>
<reference evidence="14" key="1">
    <citation type="submission" date="2016-11" db="EMBL/GenBank/DDBJ databases">
        <authorList>
            <person name="Varghese N."/>
            <person name="Submissions S."/>
        </authorList>
    </citation>
    <scope>NUCLEOTIDE SEQUENCE [LARGE SCALE GENOMIC DNA]</scope>
    <source>
        <strain evidence="14">DSM 9756</strain>
    </source>
</reference>
<gene>
    <name evidence="13" type="ORF">SAMN02745206_03331</name>
</gene>
<protein>
    <submittedName>
        <fullName evidence="13">3-hydroxyacyl-CoA dehydrogenase</fullName>
    </submittedName>
</protein>